<evidence type="ECO:0000313" key="1">
    <source>
        <dbReference type="EMBL" id="CAB4024427.1"/>
    </source>
</evidence>
<gene>
    <name evidence="1" type="ORF">PACLA_8A051374</name>
</gene>
<sequence length="173" mass="19869">LYNLLNSERQFTLLKSKYSRFNVAAYMKERRLATETLAKQNKELIAKKQNRVYTIQALARPRSGMTARNMQLLQCSEDDLVGGIELARALRNLFWTVLLRPGLKTSIERVSSVLCRNSLVQIISTARKALLEEESGQMGIIRFKACVKRFIPGSERYKEAWQALDNRFGQPDV</sequence>
<evidence type="ECO:0000313" key="2">
    <source>
        <dbReference type="Proteomes" id="UP001152795"/>
    </source>
</evidence>
<feature type="non-terminal residue" evidence="1">
    <location>
        <position position="1"/>
    </location>
</feature>
<organism evidence="1 2">
    <name type="scientific">Paramuricea clavata</name>
    <name type="common">Red gorgonian</name>
    <name type="synonym">Violescent sea-whip</name>
    <dbReference type="NCBI Taxonomy" id="317549"/>
    <lineage>
        <taxon>Eukaryota</taxon>
        <taxon>Metazoa</taxon>
        <taxon>Cnidaria</taxon>
        <taxon>Anthozoa</taxon>
        <taxon>Octocorallia</taxon>
        <taxon>Malacalcyonacea</taxon>
        <taxon>Plexauridae</taxon>
        <taxon>Paramuricea</taxon>
    </lineage>
</organism>
<keyword evidence="2" id="KW-1185">Reference proteome</keyword>
<dbReference type="Proteomes" id="UP001152795">
    <property type="component" value="Unassembled WGS sequence"/>
</dbReference>
<proteinExistence type="predicted"/>
<dbReference type="EMBL" id="CACRXK020013029">
    <property type="protein sequence ID" value="CAB4024427.1"/>
    <property type="molecule type" value="Genomic_DNA"/>
</dbReference>
<name>A0A7D9L2G8_PARCT</name>
<protein>
    <submittedName>
        <fullName evidence="1">Uncharacterized protein</fullName>
    </submittedName>
</protein>
<feature type="non-terminal residue" evidence="1">
    <location>
        <position position="173"/>
    </location>
</feature>
<dbReference type="AlphaFoldDB" id="A0A7D9L2G8"/>
<accession>A0A7D9L2G8</accession>
<reference evidence="1" key="1">
    <citation type="submission" date="2020-04" db="EMBL/GenBank/DDBJ databases">
        <authorList>
            <person name="Alioto T."/>
            <person name="Alioto T."/>
            <person name="Gomez Garrido J."/>
        </authorList>
    </citation>
    <scope>NUCLEOTIDE SEQUENCE</scope>
    <source>
        <strain evidence="1">A484AB</strain>
    </source>
</reference>
<comment type="caution">
    <text evidence="1">The sequence shown here is derived from an EMBL/GenBank/DDBJ whole genome shotgun (WGS) entry which is preliminary data.</text>
</comment>